<accession>A0A150T9E4</accession>
<dbReference type="Pfam" id="PF00291">
    <property type="entry name" value="PALP"/>
    <property type="match status" value="1"/>
</dbReference>
<proteinExistence type="inferred from homology"/>
<dbReference type="GO" id="GO:0006535">
    <property type="term" value="P:cysteine biosynthetic process from serine"/>
    <property type="evidence" value="ECO:0007669"/>
    <property type="project" value="InterPro"/>
</dbReference>
<sequence>MRLSLARSRRIASVVDAVGDTPLVRLSRVGRETPSVEVYAKLEFTNPGGSVKDRAALRMMSRAAADGRLTSQKTLIDSTSGNTGVAYSLFGAAMGFKVALVMPSNVSKARKDIARAFGTELIFSDPMEGSDGAIRHVRALVEKDPEKYFYPDQYSNEDNPLAHYHGTAREILEAVGDRITHFVAGVGTSGTIVGTSRRLREHHRPIRCIAVEPADALHGLEGLKHLPSSLVPAIHDAGAYHETMRITTEQGWDMSDRLAREEALHVGHSGGAAVFAAFEVAKRLHREQQGGCVVAIVPDRGDRYFAPMKWEKRYVW</sequence>
<evidence type="ECO:0000256" key="1">
    <source>
        <dbReference type="ARBA" id="ARBA00001933"/>
    </source>
</evidence>
<dbReference type="Gene3D" id="3.40.50.1100">
    <property type="match status" value="2"/>
</dbReference>
<dbReference type="InterPro" id="IPR050214">
    <property type="entry name" value="Cys_Synth/Cystath_Beta-Synth"/>
</dbReference>
<evidence type="ECO:0000313" key="6">
    <source>
        <dbReference type="Proteomes" id="UP000075502"/>
    </source>
</evidence>
<dbReference type="PROSITE" id="PS00901">
    <property type="entry name" value="CYS_SYNTHASE"/>
    <property type="match status" value="1"/>
</dbReference>
<comment type="caution">
    <text evidence="5">The sequence shown here is derived from an EMBL/GenBank/DDBJ whole genome shotgun (WGS) entry which is preliminary data.</text>
</comment>
<dbReference type="SUPFAM" id="SSF53686">
    <property type="entry name" value="Tryptophan synthase beta subunit-like PLP-dependent enzymes"/>
    <property type="match status" value="1"/>
</dbReference>
<evidence type="ECO:0000313" key="5">
    <source>
        <dbReference type="EMBL" id="KYG01289.1"/>
    </source>
</evidence>
<dbReference type="AlphaFoldDB" id="A0A150T9E4"/>
<name>A0A150T9E4_SORCE</name>
<gene>
    <name evidence="5" type="ORF">BE21_06350</name>
</gene>
<evidence type="ECO:0000256" key="3">
    <source>
        <dbReference type="ARBA" id="ARBA00022898"/>
    </source>
</evidence>
<organism evidence="5 6">
    <name type="scientific">Sorangium cellulosum</name>
    <name type="common">Polyangium cellulosum</name>
    <dbReference type="NCBI Taxonomy" id="56"/>
    <lineage>
        <taxon>Bacteria</taxon>
        <taxon>Pseudomonadati</taxon>
        <taxon>Myxococcota</taxon>
        <taxon>Polyangia</taxon>
        <taxon>Polyangiales</taxon>
        <taxon>Polyangiaceae</taxon>
        <taxon>Sorangium</taxon>
    </lineage>
</organism>
<dbReference type="GO" id="GO:0016765">
    <property type="term" value="F:transferase activity, transferring alkyl or aryl (other than methyl) groups"/>
    <property type="evidence" value="ECO:0007669"/>
    <property type="project" value="UniProtKB-ARBA"/>
</dbReference>
<evidence type="ECO:0000256" key="2">
    <source>
        <dbReference type="ARBA" id="ARBA00007103"/>
    </source>
</evidence>
<feature type="domain" description="Tryptophan synthase beta chain-like PALP" evidence="4">
    <location>
        <begin position="16"/>
        <end position="299"/>
    </location>
</feature>
<keyword evidence="3" id="KW-0663">Pyridoxal phosphate</keyword>
<evidence type="ECO:0000259" key="4">
    <source>
        <dbReference type="Pfam" id="PF00291"/>
    </source>
</evidence>
<comment type="cofactor">
    <cofactor evidence="1">
        <name>pyridoxal 5'-phosphate</name>
        <dbReference type="ChEBI" id="CHEBI:597326"/>
    </cofactor>
</comment>
<dbReference type="CDD" id="cd01561">
    <property type="entry name" value="CBS_like"/>
    <property type="match status" value="1"/>
</dbReference>
<dbReference type="PANTHER" id="PTHR10314">
    <property type="entry name" value="CYSTATHIONINE BETA-SYNTHASE"/>
    <property type="match status" value="1"/>
</dbReference>
<reference evidence="5 6" key="1">
    <citation type="submission" date="2014-02" db="EMBL/GenBank/DDBJ databases">
        <title>The small core and large imbalanced accessory genome model reveals a collaborative survival strategy of Sorangium cellulosum strains in nature.</title>
        <authorList>
            <person name="Han K."/>
            <person name="Peng R."/>
            <person name="Blom J."/>
            <person name="Li Y.-Z."/>
        </authorList>
    </citation>
    <scope>NUCLEOTIDE SEQUENCE [LARGE SCALE GENOMIC DNA]</scope>
    <source>
        <strain evidence="5 6">So0007-03</strain>
    </source>
</reference>
<dbReference type="FunFam" id="3.40.50.1100:FF:000003">
    <property type="entry name" value="Cystathionine beta-synthase"/>
    <property type="match status" value="1"/>
</dbReference>
<dbReference type="InterPro" id="IPR001216">
    <property type="entry name" value="P-phosphate_BS"/>
</dbReference>
<dbReference type="InterPro" id="IPR036052">
    <property type="entry name" value="TrpB-like_PALP_sf"/>
</dbReference>
<dbReference type="EMBL" id="JEME01003309">
    <property type="protein sequence ID" value="KYG01289.1"/>
    <property type="molecule type" value="Genomic_DNA"/>
</dbReference>
<comment type="similarity">
    <text evidence="2">Belongs to the cysteine synthase/cystathionine beta-synthase family.</text>
</comment>
<protein>
    <submittedName>
        <fullName evidence="5">Cysteine synthase</fullName>
    </submittedName>
</protein>
<dbReference type="InterPro" id="IPR001926">
    <property type="entry name" value="TrpB-like_PALP"/>
</dbReference>
<dbReference type="Proteomes" id="UP000075502">
    <property type="component" value="Unassembled WGS sequence"/>
</dbReference>